<feature type="region of interest" description="Disordered" evidence="2">
    <location>
        <begin position="659"/>
        <end position="685"/>
    </location>
</feature>
<dbReference type="PANTHER" id="PTHR15665:SF1">
    <property type="entry name" value="PROTEIN ASTEROID HOMOLOG 1"/>
    <property type="match status" value="1"/>
</dbReference>
<name>A0A131YQN1_RHIAP</name>
<dbReference type="InterPro" id="IPR026832">
    <property type="entry name" value="Asteroid"/>
</dbReference>
<dbReference type="InterPro" id="IPR029060">
    <property type="entry name" value="PIN-like_dom_sf"/>
</dbReference>
<dbReference type="PANTHER" id="PTHR15665">
    <property type="entry name" value="ASTEROID PROTEIN"/>
    <property type="match status" value="1"/>
</dbReference>
<reference evidence="4" key="1">
    <citation type="journal article" date="2016" name="Ticks Tick Borne Dis.">
        <title>De novo assembly and annotation of the salivary gland transcriptome of Rhipicephalus appendiculatus male and female ticks during blood feeding.</title>
        <authorList>
            <person name="de Castro M.H."/>
            <person name="de Klerk D."/>
            <person name="Pienaar R."/>
            <person name="Latif A.A."/>
            <person name="Rees D.J."/>
            <person name="Mans B.J."/>
        </authorList>
    </citation>
    <scope>NUCLEOTIDE SEQUENCE</scope>
    <source>
        <tissue evidence="4">Salivary glands</tissue>
    </source>
</reference>
<evidence type="ECO:0000259" key="3">
    <source>
        <dbReference type="Pfam" id="PF00752"/>
    </source>
</evidence>
<evidence type="ECO:0000256" key="1">
    <source>
        <dbReference type="ARBA" id="ARBA00007398"/>
    </source>
</evidence>
<feature type="compositionally biased region" description="Basic residues" evidence="2">
    <location>
        <begin position="662"/>
        <end position="671"/>
    </location>
</feature>
<organism evidence="4">
    <name type="scientific">Rhipicephalus appendiculatus</name>
    <name type="common">Brown ear tick</name>
    <dbReference type="NCBI Taxonomy" id="34631"/>
    <lineage>
        <taxon>Eukaryota</taxon>
        <taxon>Metazoa</taxon>
        <taxon>Ecdysozoa</taxon>
        <taxon>Arthropoda</taxon>
        <taxon>Chelicerata</taxon>
        <taxon>Arachnida</taxon>
        <taxon>Acari</taxon>
        <taxon>Parasitiformes</taxon>
        <taxon>Ixodida</taxon>
        <taxon>Ixodoidea</taxon>
        <taxon>Ixodidae</taxon>
        <taxon>Rhipicephalinae</taxon>
        <taxon>Rhipicephalus</taxon>
        <taxon>Rhipicephalus</taxon>
    </lineage>
</organism>
<dbReference type="EMBL" id="GEDV01006993">
    <property type="protein sequence ID" value="JAP81564.1"/>
    <property type="molecule type" value="Transcribed_RNA"/>
</dbReference>
<accession>A0A131YQN1</accession>
<comment type="similarity">
    <text evidence="1">Belongs to the asteroid family.</text>
</comment>
<evidence type="ECO:0000256" key="2">
    <source>
        <dbReference type="SAM" id="MobiDB-lite"/>
    </source>
</evidence>
<sequence length="701" mass="79797">MGVRGLSSFFTLNPDLSEWKDLHSTKLVVDGNNLIYMIYFTSNLECVYGGDYDGYATAIRNYFSIFKSCNIELILVFDGGHDVSNRKLKTTQRRLQERLATAKAIAKTGAPNLKILPILAHEVFKDVVRELGIEVFQCSFEADEEIAAIANYYGCPVASQDSDFYIFNLVGGFIRLDSIYTSPQIVTAENGEKVNSLPCKWYHVDNLLCHFPGFDKSMLPLFATLMGNDFVNGVMFEGFFNSIKLPRLKSKKLKISKQHTKMVGLLYWLSTTSSDLALSQILQTLKAARRESTAKIILDTVARYEVCKSPFVDKLKDGAKMVLTDEAGSTFPEWFSELYFSGILNPYLINIAAVHQVFHLTQIDCFELESSYACSQPLRKVLYGLVLSVNSKSKDLIPVEEFDREGRNITRRFVEPILSASGYGALPRLEEIPTLTDQRRKDLFFSIFGVESINDQCPESVHGLFAVICFWLKNSRLKVNENLFRSLLVSIVILKLLLRTKLSSRKTSEKLKFLRNGCAVRSREGIDDILPGVEEHLSHETILHASQKFSKFFIGPVHNHAKRFDYELVYLVSQLQTCLLFARFINRLLLEPCKNVEFHKTLNGTFLYNLTKELDNRVNPDLFIAEYMGRGTVLETEFSLFYKKIRDLLPEDSFCTGATAGAKKKRKKRSKKAETDDATEQQDDSFELLSNRFEELLKEEA</sequence>
<feature type="compositionally biased region" description="Acidic residues" evidence="2">
    <location>
        <begin position="676"/>
        <end position="685"/>
    </location>
</feature>
<dbReference type="AlphaFoldDB" id="A0A131YQN1"/>
<dbReference type="GO" id="GO:0004518">
    <property type="term" value="F:nuclease activity"/>
    <property type="evidence" value="ECO:0007669"/>
    <property type="project" value="InterPro"/>
</dbReference>
<dbReference type="Gene3D" id="3.40.50.1010">
    <property type="entry name" value="5'-nuclease"/>
    <property type="match status" value="1"/>
</dbReference>
<dbReference type="InterPro" id="IPR006085">
    <property type="entry name" value="XPG_DNA_repair_N"/>
</dbReference>
<protein>
    <submittedName>
        <fullName evidence="4">Protein asteroid log 1</fullName>
    </submittedName>
</protein>
<proteinExistence type="inferred from homology"/>
<dbReference type="Pfam" id="PF00752">
    <property type="entry name" value="XPG_N"/>
    <property type="match status" value="1"/>
</dbReference>
<evidence type="ECO:0000313" key="4">
    <source>
        <dbReference type="EMBL" id="JAP81564.1"/>
    </source>
</evidence>
<dbReference type="SUPFAM" id="SSF88723">
    <property type="entry name" value="PIN domain-like"/>
    <property type="match status" value="1"/>
</dbReference>
<feature type="domain" description="XPG N-terminal" evidence="3">
    <location>
        <begin position="1"/>
        <end position="98"/>
    </location>
</feature>